<protein>
    <submittedName>
        <fullName evidence="6">LacI family transcriptional regulator</fullName>
    </submittedName>
</protein>
<dbReference type="PANTHER" id="PTHR30146">
    <property type="entry name" value="LACI-RELATED TRANSCRIPTIONAL REPRESSOR"/>
    <property type="match status" value="1"/>
</dbReference>
<dbReference type="Gene3D" id="3.40.50.2300">
    <property type="match status" value="2"/>
</dbReference>
<dbReference type="GO" id="GO:0000976">
    <property type="term" value="F:transcription cis-regulatory region binding"/>
    <property type="evidence" value="ECO:0007669"/>
    <property type="project" value="TreeGrafter"/>
</dbReference>
<keyword evidence="7" id="KW-1185">Reference proteome</keyword>
<gene>
    <name evidence="6" type="ORF">D7M11_13430</name>
</gene>
<dbReference type="InterPro" id="IPR028082">
    <property type="entry name" value="Peripla_BP_I"/>
</dbReference>
<proteinExistence type="predicted"/>
<evidence type="ECO:0000313" key="7">
    <source>
        <dbReference type="Proteomes" id="UP000282311"/>
    </source>
</evidence>
<dbReference type="SMART" id="SM00354">
    <property type="entry name" value="HTH_LACI"/>
    <property type="match status" value="1"/>
</dbReference>
<evidence type="ECO:0000313" key="6">
    <source>
        <dbReference type="EMBL" id="RKN84475.1"/>
    </source>
</evidence>
<dbReference type="InterPro" id="IPR010982">
    <property type="entry name" value="Lambda_DNA-bd_dom_sf"/>
</dbReference>
<evidence type="ECO:0000259" key="5">
    <source>
        <dbReference type="PROSITE" id="PS50932"/>
    </source>
</evidence>
<sequence>MPIIKPVTLRTIANELGLTVHTVSKALKGRPGMSEMTRQLIVQTAERLGYFTKEQIRSLKVDHIIPYPLERKRFLLVQTTQSTSYNEQLLAGLHERFASFGHQIEVVLLPYAVKESGMEEWLDRKGIAYADGLFIAPSIMPREWEPKLLALPLPKILLSFPPLGTKVDSVIWDIYEATFQAVSYLRSIGHTNIMYIGDTIGQRGYILRWQSFLHAMNEFGSPVHTDAHSIGLRRSRDELLDNIADKLGRYKPTAILCGIDGEVADVYRLISERLGMSIPGDISIIGLLNRQPESMPPFTMPLLAIRETGYRAADRMLWRIANPSLPYEHIRIQGELKIGQTTASIGS</sequence>
<dbReference type="OrthoDB" id="2526930at2"/>
<evidence type="ECO:0000256" key="4">
    <source>
        <dbReference type="ARBA" id="ARBA00023163"/>
    </source>
</evidence>
<evidence type="ECO:0000256" key="1">
    <source>
        <dbReference type="ARBA" id="ARBA00022491"/>
    </source>
</evidence>
<dbReference type="Proteomes" id="UP000282311">
    <property type="component" value="Unassembled WGS sequence"/>
</dbReference>
<keyword evidence="3" id="KW-0238">DNA-binding</keyword>
<keyword evidence="1" id="KW-0678">Repressor</keyword>
<dbReference type="CDD" id="cd01392">
    <property type="entry name" value="HTH_LacI"/>
    <property type="match status" value="1"/>
</dbReference>
<dbReference type="GO" id="GO:0003700">
    <property type="term" value="F:DNA-binding transcription factor activity"/>
    <property type="evidence" value="ECO:0007669"/>
    <property type="project" value="TreeGrafter"/>
</dbReference>
<dbReference type="EMBL" id="RBAH01000008">
    <property type="protein sequence ID" value="RKN84475.1"/>
    <property type="molecule type" value="Genomic_DNA"/>
</dbReference>
<dbReference type="AlphaFoldDB" id="A0A3B0CEL9"/>
<keyword evidence="2" id="KW-0805">Transcription regulation</keyword>
<dbReference type="Pfam" id="PF13377">
    <property type="entry name" value="Peripla_BP_3"/>
    <property type="match status" value="1"/>
</dbReference>
<dbReference type="SUPFAM" id="SSF47413">
    <property type="entry name" value="lambda repressor-like DNA-binding domains"/>
    <property type="match status" value="1"/>
</dbReference>
<dbReference type="RefSeq" id="WP_120747731.1">
    <property type="nucleotide sequence ID" value="NZ_RBAH01000008.1"/>
</dbReference>
<dbReference type="Gene3D" id="1.10.260.40">
    <property type="entry name" value="lambda repressor-like DNA-binding domains"/>
    <property type="match status" value="1"/>
</dbReference>
<dbReference type="InterPro" id="IPR000843">
    <property type="entry name" value="HTH_LacI"/>
</dbReference>
<feature type="domain" description="HTH lacI-type" evidence="5">
    <location>
        <begin position="7"/>
        <end position="61"/>
    </location>
</feature>
<reference evidence="6 7" key="1">
    <citation type="journal article" date="2007" name="Int. J. Syst. Evol. Microbiol.">
        <title>Paenibacillus ginsengarvi sp. nov., isolated from soil from ginseng cultivation.</title>
        <authorList>
            <person name="Yoon M.H."/>
            <person name="Ten L.N."/>
            <person name="Im W.T."/>
        </authorList>
    </citation>
    <scope>NUCLEOTIDE SEQUENCE [LARGE SCALE GENOMIC DNA]</scope>
    <source>
        <strain evidence="6 7">KCTC 13059</strain>
    </source>
</reference>
<accession>A0A3B0CEL9</accession>
<comment type="caution">
    <text evidence="6">The sequence shown here is derived from an EMBL/GenBank/DDBJ whole genome shotgun (WGS) entry which is preliminary data.</text>
</comment>
<evidence type="ECO:0000256" key="3">
    <source>
        <dbReference type="ARBA" id="ARBA00023125"/>
    </source>
</evidence>
<organism evidence="6 7">
    <name type="scientific">Paenibacillus ginsengarvi</name>
    <dbReference type="NCBI Taxonomy" id="400777"/>
    <lineage>
        <taxon>Bacteria</taxon>
        <taxon>Bacillati</taxon>
        <taxon>Bacillota</taxon>
        <taxon>Bacilli</taxon>
        <taxon>Bacillales</taxon>
        <taxon>Paenibacillaceae</taxon>
        <taxon>Paenibacillus</taxon>
    </lineage>
</organism>
<dbReference type="SUPFAM" id="SSF53822">
    <property type="entry name" value="Periplasmic binding protein-like I"/>
    <property type="match status" value="1"/>
</dbReference>
<evidence type="ECO:0000256" key="2">
    <source>
        <dbReference type="ARBA" id="ARBA00023015"/>
    </source>
</evidence>
<dbReference type="PROSITE" id="PS50932">
    <property type="entry name" value="HTH_LACI_2"/>
    <property type="match status" value="1"/>
</dbReference>
<keyword evidence="4" id="KW-0804">Transcription</keyword>
<name>A0A3B0CEL9_9BACL</name>
<dbReference type="InterPro" id="IPR046335">
    <property type="entry name" value="LacI/GalR-like_sensor"/>
</dbReference>
<dbReference type="PANTHER" id="PTHR30146:SF148">
    <property type="entry name" value="HTH-TYPE TRANSCRIPTIONAL REPRESSOR PURR-RELATED"/>
    <property type="match status" value="1"/>
</dbReference>